<reference evidence="1 2" key="1">
    <citation type="submission" date="2018-09" db="EMBL/GenBank/DDBJ databases">
        <title>Murine metabolic-syndrome-specific gut microbial biobank.</title>
        <authorList>
            <person name="Liu C."/>
        </authorList>
    </citation>
    <scope>NUCLEOTIDE SEQUENCE [LARGE SCALE GENOMIC DNA]</scope>
    <source>
        <strain evidence="1 2">0.1xD8-82</strain>
    </source>
</reference>
<evidence type="ECO:0000313" key="2">
    <source>
        <dbReference type="Proteomes" id="UP000280696"/>
    </source>
</evidence>
<dbReference type="Proteomes" id="UP000280696">
    <property type="component" value="Unassembled WGS sequence"/>
</dbReference>
<organism evidence="1 2">
    <name type="scientific">Parablautia intestinalis</name>
    <dbReference type="NCBI Taxonomy" id="2320100"/>
    <lineage>
        <taxon>Bacteria</taxon>
        <taxon>Bacillati</taxon>
        <taxon>Bacillota</taxon>
        <taxon>Clostridia</taxon>
        <taxon>Lachnospirales</taxon>
        <taxon>Lachnospiraceae</taxon>
        <taxon>Parablautia</taxon>
    </lineage>
</organism>
<sequence length="87" mass="9601">MQSNACVRAFPEQGGGIRYVRRNGAHSVSDWVGKAWWERSRDINGGDMPDLCVVARKAWSAARWSGEYFRSGMVQPANVVEGVGCIV</sequence>
<dbReference type="EMBL" id="RAYQ01000039">
    <property type="protein sequence ID" value="RKI87522.1"/>
    <property type="molecule type" value="Genomic_DNA"/>
</dbReference>
<comment type="caution">
    <text evidence="1">The sequence shown here is derived from an EMBL/GenBank/DDBJ whole genome shotgun (WGS) entry which is preliminary data.</text>
</comment>
<evidence type="ECO:0000313" key="1">
    <source>
        <dbReference type="EMBL" id="RKI87522.1"/>
    </source>
</evidence>
<dbReference type="AlphaFoldDB" id="A0A3A9A7B4"/>
<dbReference type="RefSeq" id="WP_120472218.1">
    <property type="nucleotide sequence ID" value="NZ_RAYQ01000039.1"/>
</dbReference>
<protein>
    <submittedName>
        <fullName evidence="1">Uncharacterized protein</fullName>
    </submittedName>
</protein>
<keyword evidence="2" id="KW-1185">Reference proteome</keyword>
<accession>A0A3A9A7B4</accession>
<name>A0A3A9A7B4_9FIRM</name>
<proteinExistence type="predicted"/>
<gene>
    <name evidence="1" type="ORF">D7V94_20830</name>
</gene>